<dbReference type="PANTHER" id="PTHR11048:SF28">
    <property type="entry name" value="4-HYDROXYBENZOATE POLYPRENYLTRANSFERASE, MITOCHONDRIAL"/>
    <property type="match status" value="1"/>
</dbReference>
<dbReference type="InterPro" id="IPR000537">
    <property type="entry name" value="UbiA_prenyltransferase"/>
</dbReference>
<evidence type="ECO:0000256" key="5">
    <source>
        <dbReference type="ARBA" id="ARBA00022519"/>
    </source>
</evidence>
<comment type="catalytic activity">
    <reaction evidence="11">
        <text>all-trans-octaprenyl diphosphate + 4-hydroxybenzoate = 4-hydroxy-3-(all-trans-octaprenyl)benzoate + diphosphate</text>
        <dbReference type="Rhea" id="RHEA:27782"/>
        <dbReference type="ChEBI" id="CHEBI:1617"/>
        <dbReference type="ChEBI" id="CHEBI:17879"/>
        <dbReference type="ChEBI" id="CHEBI:33019"/>
        <dbReference type="ChEBI" id="CHEBI:57711"/>
        <dbReference type="EC" id="2.5.1.39"/>
    </reaction>
</comment>
<evidence type="ECO:0000256" key="7">
    <source>
        <dbReference type="ARBA" id="ARBA00022688"/>
    </source>
</evidence>
<dbReference type="EMBL" id="ATSX01000002">
    <property type="protein sequence ID" value="EUK17942.1"/>
    <property type="molecule type" value="Genomic_DNA"/>
</dbReference>
<evidence type="ECO:0000256" key="9">
    <source>
        <dbReference type="ARBA" id="ARBA00022989"/>
    </source>
</evidence>
<sequence length="316" mass="35222">MFSIVLFILSGFVVNQSSSRSDINLSWVRFLPQSLQPYALLSRIDRPIGSWLLFLPGMWGILLPHDIPIMTRIKLIILFAIGSVVMRSAGCVVNDIWDRDIDRQVARTQQRPIANGTISVKQALIFLFFLLMIGFVILLQLNPLSWVLGASSLILVALYPGAKRITWWPQLVLGFTFGFGAPLGYAAATGYLSWTQAALYSATIFWQIGFDTIYGYQDIEDDQRVGVKSTARWAGEAGKQFVAVNYGLCIACLLITSILNHNSSIAMLALLFPVIHFVWQIIKFDLHDPKICLTLFKSNRDAGLLIALALLIGNLI</sequence>
<keyword evidence="11" id="KW-0460">Magnesium</keyword>
<comment type="caution">
    <text evidence="13">The sequence shown here is derived from an EMBL/GenBank/DDBJ whole genome shotgun (WGS) entry which is preliminary data.</text>
</comment>
<keyword evidence="10 11" id="KW-0472">Membrane</keyword>
<feature type="transmembrane region" description="Helical" evidence="11">
    <location>
        <begin position="237"/>
        <end position="259"/>
    </location>
</feature>
<keyword evidence="6 11" id="KW-0808">Transferase</keyword>
<dbReference type="HAMAP" id="MF_01635">
    <property type="entry name" value="UbiA"/>
    <property type="match status" value="1"/>
</dbReference>
<evidence type="ECO:0000256" key="4">
    <source>
        <dbReference type="ARBA" id="ARBA00022475"/>
    </source>
</evidence>
<dbReference type="InterPro" id="IPR044878">
    <property type="entry name" value="UbiA_sf"/>
</dbReference>
<evidence type="ECO:0000256" key="2">
    <source>
        <dbReference type="ARBA" id="ARBA00004141"/>
    </source>
</evidence>
<comment type="subcellular location">
    <subcellularLocation>
        <location evidence="11">Cell inner membrane</location>
        <topology evidence="11">Multi-pass membrane protein</topology>
    </subcellularLocation>
    <subcellularLocation>
        <location evidence="2">Membrane</location>
        <topology evidence="2">Multi-pass membrane protein</topology>
    </subcellularLocation>
</comment>
<keyword evidence="14" id="KW-1185">Reference proteome</keyword>
<organism evidence="13 14">
    <name type="scientific">Commensalibacter papalotli</name>
    <name type="common">ex Servin-Garciduenas et al. 2014</name>
    <dbReference type="NCBI Taxonomy" id="1208583"/>
    <lineage>
        <taxon>Bacteria</taxon>
        <taxon>Pseudomonadati</taxon>
        <taxon>Pseudomonadota</taxon>
        <taxon>Alphaproteobacteria</taxon>
        <taxon>Acetobacterales</taxon>
        <taxon>Acetobacteraceae</taxon>
    </lineage>
</organism>
<reference evidence="13 14" key="1">
    <citation type="journal article" date="2014" name="Genome Announc.">
        <title>Draft Genome Sequence of Commensalibacter papalotli MX01, a Symbiont Identified from the Guts of Overwintering Monarch Butterflies.</title>
        <authorList>
            <person name="Servin-Garciduenas L.E."/>
            <person name="Sanchez-Quinto A."/>
            <person name="Martinez-Romero E."/>
        </authorList>
    </citation>
    <scope>NUCLEOTIDE SEQUENCE [LARGE SCALE GENOMIC DNA]</scope>
    <source>
        <strain evidence="14">MX-MONARCH01</strain>
    </source>
</reference>
<feature type="transmembrane region" description="Helical" evidence="11">
    <location>
        <begin position="171"/>
        <end position="192"/>
    </location>
</feature>
<dbReference type="PATRIC" id="fig|1208583.4.peg.1636"/>
<evidence type="ECO:0000313" key="13">
    <source>
        <dbReference type="EMBL" id="EUK17942.1"/>
    </source>
</evidence>
<comment type="function">
    <text evidence="11">Catalyzes the prenylation of para-hydroxybenzoate (PHB) with an all-trans polyprenyl group. Mediates the second step in the final reaction sequence of ubiquinone-8 (UQ-8) biosynthesis, which is the condensation of the polyisoprenoid side chain with PHB, generating the first membrane-bound Q intermediate 3-octaprenyl-4-hydroxybenzoate.</text>
</comment>
<evidence type="ECO:0000256" key="3">
    <source>
        <dbReference type="ARBA" id="ARBA00005985"/>
    </source>
</evidence>
<dbReference type="CDD" id="cd13959">
    <property type="entry name" value="PT_UbiA_COQ2"/>
    <property type="match status" value="1"/>
</dbReference>
<keyword evidence="9 11" id="KW-1133">Transmembrane helix</keyword>
<comment type="similarity">
    <text evidence="3 11">Belongs to the UbiA prenyltransferase family.</text>
</comment>
<dbReference type="GO" id="GO:0008412">
    <property type="term" value="F:4-hydroxybenzoate polyprenyltransferase activity"/>
    <property type="evidence" value="ECO:0007669"/>
    <property type="project" value="UniProtKB-UniRule"/>
</dbReference>
<dbReference type="GO" id="GO:0006744">
    <property type="term" value="P:ubiquinone biosynthetic process"/>
    <property type="evidence" value="ECO:0007669"/>
    <property type="project" value="UniProtKB-UniRule"/>
</dbReference>
<proteinExistence type="inferred from homology"/>
<dbReference type="eggNOG" id="COG0382">
    <property type="taxonomic scope" value="Bacteria"/>
</dbReference>
<keyword evidence="4 11" id="KW-1003">Cell membrane</keyword>
<dbReference type="STRING" id="1208583.COMX_08115"/>
<comment type="cofactor">
    <cofactor evidence="1 11">
        <name>Mg(2+)</name>
        <dbReference type="ChEBI" id="CHEBI:18420"/>
    </cofactor>
</comment>
<feature type="transmembrane region" description="Helical" evidence="11">
    <location>
        <begin position="75"/>
        <end position="97"/>
    </location>
</feature>
<dbReference type="EC" id="2.5.1.39" evidence="11 12"/>
<dbReference type="Gene3D" id="1.20.120.1780">
    <property type="entry name" value="UbiA prenyltransferase"/>
    <property type="match status" value="1"/>
</dbReference>
<dbReference type="InterPro" id="IPR039653">
    <property type="entry name" value="Prenyltransferase"/>
</dbReference>
<keyword evidence="8 11" id="KW-0812">Transmembrane</keyword>
<dbReference type="AlphaFoldDB" id="W7DKS9"/>
<evidence type="ECO:0000256" key="8">
    <source>
        <dbReference type="ARBA" id="ARBA00022692"/>
    </source>
</evidence>
<feature type="transmembrane region" description="Helical" evidence="11">
    <location>
        <begin position="118"/>
        <end position="138"/>
    </location>
</feature>
<dbReference type="InterPro" id="IPR006370">
    <property type="entry name" value="HB_polyprenyltransferase-like"/>
</dbReference>
<protein>
    <recommendedName>
        <fullName evidence="11 12">4-hydroxybenzoate octaprenyltransferase</fullName>
        <ecNumber evidence="11 12">2.5.1.39</ecNumber>
    </recommendedName>
    <alternativeName>
        <fullName evidence="11">4-HB polyprenyltransferase</fullName>
    </alternativeName>
</protein>
<evidence type="ECO:0000256" key="6">
    <source>
        <dbReference type="ARBA" id="ARBA00022679"/>
    </source>
</evidence>
<dbReference type="FunFam" id="1.10.357.140:FF:000008">
    <property type="entry name" value="4-hydroxybenzoate octaprenyltransferase"/>
    <property type="match status" value="1"/>
</dbReference>
<evidence type="ECO:0000256" key="12">
    <source>
        <dbReference type="NCBIfam" id="TIGR01474"/>
    </source>
</evidence>
<dbReference type="PANTHER" id="PTHR11048">
    <property type="entry name" value="PRENYLTRANSFERASES"/>
    <property type="match status" value="1"/>
</dbReference>
<dbReference type="PROSITE" id="PS00943">
    <property type="entry name" value="UBIA"/>
    <property type="match status" value="1"/>
</dbReference>
<dbReference type="Pfam" id="PF01040">
    <property type="entry name" value="UbiA"/>
    <property type="match status" value="1"/>
</dbReference>
<gene>
    <name evidence="11" type="primary">ubiA</name>
    <name evidence="13" type="ORF">COMX_08115</name>
</gene>
<accession>W7DKS9</accession>
<keyword evidence="5 11" id="KW-0997">Cell inner membrane</keyword>
<dbReference type="Proteomes" id="UP000019250">
    <property type="component" value="Unassembled WGS sequence"/>
</dbReference>
<dbReference type="GO" id="GO:0005886">
    <property type="term" value="C:plasma membrane"/>
    <property type="evidence" value="ECO:0007669"/>
    <property type="project" value="UniProtKB-SubCell"/>
</dbReference>
<dbReference type="Gene3D" id="1.10.357.140">
    <property type="entry name" value="UbiA prenyltransferase"/>
    <property type="match status" value="1"/>
</dbReference>
<evidence type="ECO:0000256" key="1">
    <source>
        <dbReference type="ARBA" id="ARBA00001946"/>
    </source>
</evidence>
<feature type="transmembrane region" description="Helical" evidence="11">
    <location>
        <begin position="265"/>
        <end position="282"/>
    </location>
</feature>
<name>W7DKS9_9PROT</name>
<dbReference type="InterPro" id="IPR030470">
    <property type="entry name" value="UbiA_prenylTrfase_CS"/>
</dbReference>
<evidence type="ECO:0000256" key="10">
    <source>
        <dbReference type="ARBA" id="ARBA00023136"/>
    </source>
</evidence>
<keyword evidence="7 11" id="KW-0831">Ubiquinone biosynthesis</keyword>
<evidence type="ECO:0000256" key="11">
    <source>
        <dbReference type="HAMAP-Rule" id="MF_01635"/>
    </source>
</evidence>
<dbReference type="NCBIfam" id="TIGR01474">
    <property type="entry name" value="ubiA_proteo"/>
    <property type="match status" value="1"/>
</dbReference>
<evidence type="ECO:0000313" key="14">
    <source>
        <dbReference type="Proteomes" id="UP000019250"/>
    </source>
</evidence>
<comment type="pathway">
    <text evidence="11">Cofactor biosynthesis; ubiquinone biosynthesis.</text>
</comment>
<dbReference type="FunFam" id="1.20.120.1780:FF:000001">
    <property type="entry name" value="4-hydroxybenzoate octaprenyltransferase"/>
    <property type="match status" value="1"/>
</dbReference>
<dbReference type="UniPathway" id="UPA00232"/>